<dbReference type="EMBL" id="JPWB01000005">
    <property type="protein sequence ID" value="RCK21455.1"/>
    <property type="molecule type" value="Genomic_DNA"/>
</dbReference>
<reference evidence="2 3" key="1">
    <citation type="submission" date="2014-07" db="EMBL/GenBank/DDBJ databases">
        <title>Draft genome sequence of Thalassospira profundimaris R8-17.</title>
        <authorList>
            <person name="Lai Q."/>
            <person name="Shao Z."/>
        </authorList>
    </citation>
    <scope>NUCLEOTIDE SEQUENCE [LARGE SCALE GENOMIC DNA]</scope>
    <source>
        <strain evidence="2 3">R8-17</strain>
    </source>
</reference>
<evidence type="ECO:0000313" key="3">
    <source>
        <dbReference type="Proteomes" id="UP000253061"/>
    </source>
</evidence>
<proteinExistence type="predicted"/>
<dbReference type="AlphaFoldDB" id="A0A367V8C6"/>
<gene>
    <name evidence="2" type="ORF">TH6_12645</name>
</gene>
<dbReference type="Proteomes" id="UP000253061">
    <property type="component" value="Unassembled WGS sequence"/>
</dbReference>
<sequence length="277" mass="29513">MGFTQFSTQLLQQIVLVCVIGLGTALTHANALAQTDNSDLAKQLANPVANLISLPFQGNYDSGYGSADGEKYLINVQPVMPMRLNDDWNLISRTILPLVHQNDLNGNSGTDTGIGDTVQSFFLSPVEPTESGLIWGVGPALLLPTASQNSLGVDQWGAGPTAVGLFADGPWTYGMLTNHVWGADEGSAASATNASFFQPFINYTTPNAWTFALNTESTYNWAADQWSVPVNGIVSKLTSIGDQKISVGAGVRYWVDGPDAGPDGWGARLVLTFLFPK</sequence>
<evidence type="ECO:0000313" key="2">
    <source>
        <dbReference type="EMBL" id="RCK21455.1"/>
    </source>
</evidence>
<comment type="caution">
    <text evidence="2">The sequence shown here is derived from an EMBL/GenBank/DDBJ whole genome shotgun (WGS) entry which is preliminary data.</text>
</comment>
<protein>
    <recommendedName>
        <fullName evidence="4">Transporter</fullName>
    </recommendedName>
</protein>
<feature type="chain" id="PRO_5016834098" description="Transporter" evidence="1">
    <location>
        <begin position="34"/>
        <end position="277"/>
    </location>
</feature>
<accession>A0A367V8C6</accession>
<keyword evidence="1" id="KW-0732">Signal</keyword>
<evidence type="ECO:0000256" key="1">
    <source>
        <dbReference type="SAM" id="SignalP"/>
    </source>
</evidence>
<dbReference type="RefSeq" id="WP_062955538.1">
    <property type="nucleotide sequence ID" value="NZ_JPWB01000005.1"/>
</dbReference>
<evidence type="ECO:0008006" key="4">
    <source>
        <dbReference type="Google" id="ProtNLM"/>
    </source>
</evidence>
<organism evidence="2 3">
    <name type="scientific">Thalassospira profundimaris</name>
    <dbReference type="NCBI Taxonomy" id="502049"/>
    <lineage>
        <taxon>Bacteria</taxon>
        <taxon>Pseudomonadati</taxon>
        <taxon>Pseudomonadota</taxon>
        <taxon>Alphaproteobacteria</taxon>
        <taxon>Rhodospirillales</taxon>
        <taxon>Thalassospiraceae</taxon>
        <taxon>Thalassospira</taxon>
    </lineage>
</organism>
<name>A0A367V8C6_9PROT</name>
<feature type="signal peptide" evidence="1">
    <location>
        <begin position="1"/>
        <end position="33"/>
    </location>
</feature>